<dbReference type="Proteomes" id="UP000321947">
    <property type="component" value="Unassembled WGS sequence"/>
</dbReference>
<protein>
    <submittedName>
        <fullName evidence="3">Histone-lysine N-methyltransferase ASHR1 isoform X3</fullName>
    </submittedName>
</protein>
<keyword evidence="3" id="KW-0808">Transferase</keyword>
<dbReference type="GO" id="GO:0008168">
    <property type="term" value="F:methyltransferase activity"/>
    <property type="evidence" value="ECO:0007669"/>
    <property type="project" value="UniProtKB-KW"/>
</dbReference>
<dbReference type="EMBL" id="SSTD01008174">
    <property type="protein sequence ID" value="TYK17097.1"/>
    <property type="molecule type" value="Genomic_DNA"/>
</dbReference>
<name>A0A5D3CZF1_CUCMM</name>
<evidence type="ECO:0000313" key="4">
    <source>
        <dbReference type="Proteomes" id="UP000321393"/>
    </source>
</evidence>
<dbReference type="Proteomes" id="UP000321393">
    <property type="component" value="Unassembled WGS sequence"/>
</dbReference>
<dbReference type="EMBL" id="SSTE01020983">
    <property type="protein sequence ID" value="KAA0033136.1"/>
    <property type="molecule type" value="Genomic_DNA"/>
</dbReference>
<reference evidence="4 5" key="1">
    <citation type="submission" date="2019-08" db="EMBL/GenBank/DDBJ databases">
        <title>Draft genome sequences of two oriental melons (Cucumis melo L. var makuwa).</title>
        <authorList>
            <person name="Kwon S.-Y."/>
        </authorList>
    </citation>
    <scope>NUCLEOTIDE SEQUENCE [LARGE SCALE GENOMIC DNA]</scope>
    <source>
        <strain evidence="5">cv. Chang Bougi</strain>
        <strain evidence="4">cv. SW 3</strain>
        <tissue evidence="3">Leaf</tissue>
    </source>
</reference>
<feature type="region of interest" description="Disordered" evidence="1">
    <location>
        <begin position="35"/>
        <end position="74"/>
    </location>
</feature>
<gene>
    <name evidence="3" type="ORF">E5676_scaffold1032G00300</name>
    <name evidence="2" type="ORF">E6C27_scaffold269G002750</name>
</gene>
<accession>A0A5D3CZF1</accession>
<keyword evidence="3" id="KW-0489">Methyltransferase</keyword>
<proteinExistence type="predicted"/>
<organism evidence="3 5">
    <name type="scientific">Cucumis melo var. makuwa</name>
    <name type="common">Oriental melon</name>
    <dbReference type="NCBI Taxonomy" id="1194695"/>
    <lineage>
        <taxon>Eukaryota</taxon>
        <taxon>Viridiplantae</taxon>
        <taxon>Streptophyta</taxon>
        <taxon>Embryophyta</taxon>
        <taxon>Tracheophyta</taxon>
        <taxon>Spermatophyta</taxon>
        <taxon>Magnoliopsida</taxon>
        <taxon>eudicotyledons</taxon>
        <taxon>Gunneridae</taxon>
        <taxon>Pentapetalae</taxon>
        <taxon>rosids</taxon>
        <taxon>fabids</taxon>
        <taxon>Cucurbitales</taxon>
        <taxon>Cucurbitaceae</taxon>
        <taxon>Benincaseae</taxon>
        <taxon>Cucumis</taxon>
    </lineage>
</organism>
<feature type="compositionally biased region" description="Basic and acidic residues" evidence="1">
    <location>
        <begin position="35"/>
        <end position="50"/>
    </location>
</feature>
<dbReference type="GO" id="GO:0032259">
    <property type="term" value="P:methylation"/>
    <property type="evidence" value="ECO:0007669"/>
    <property type="project" value="UniProtKB-KW"/>
</dbReference>
<evidence type="ECO:0000313" key="2">
    <source>
        <dbReference type="EMBL" id="KAA0033136.1"/>
    </source>
</evidence>
<comment type="caution">
    <text evidence="3">The sequence shown here is derived from an EMBL/GenBank/DDBJ whole genome shotgun (WGS) entry which is preliminary data.</text>
</comment>
<sequence>MVQTRIEEHMEMFDQEIVGMKKKITGDLSYMETNAKERSMMSDRMTKSTLRESSTMKSKENEATSNREIGETRTEKKKLIRTTFREIEANLKKWRCRFSPKKIPTPGCSEQRGIFKYIN</sequence>
<evidence type="ECO:0000313" key="3">
    <source>
        <dbReference type="EMBL" id="TYK17097.1"/>
    </source>
</evidence>
<evidence type="ECO:0000313" key="5">
    <source>
        <dbReference type="Proteomes" id="UP000321947"/>
    </source>
</evidence>
<dbReference type="AlphaFoldDB" id="A0A5D3CZF1"/>
<evidence type="ECO:0000256" key="1">
    <source>
        <dbReference type="SAM" id="MobiDB-lite"/>
    </source>
</evidence>